<accession>A0A2K3LER2</accession>
<evidence type="ECO:0000313" key="1">
    <source>
        <dbReference type="EMBL" id="PNX77021.1"/>
    </source>
</evidence>
<organism evidence="1 2">
    <name type="scientific">Trifolium pratense</name>
    <name type="common">Red clover</name>
    <dbReference type="NCBI Taxonomy" id="57577"/>
    <lineage>
        <taxon>Eukaryota</taxon>
        <taxon>Viridiplantae</taxon>
        <taxon>Streptophyta</taxon>
        <taxon>Embryophyta</taxon>
        <taxon>Tracheophyta</taxon>
        <taxon>Spermatophyta</taxon>
        <taxon>Magnoliopsida</taxon>
        <taxon>eudicotyledons</taxon>
        <taxon>Gunneridae</taxon>
        <taxon>Pentapetalae</taxon>
        <taxon>rosids</taxon>
        <taxon>fabids</taxon>
        <taxon>Fabales</taxon>
        <taxon>Fabaceae</taxon>
        <taxon>Papilionoideae</taxon>
        <taxon>50 kb inversion clade</taxon>
        <taxon>NPAAA clade</taxon>
        <taxon>Hologalegina</taxon>
        <taxon>IRL clade</taxon>
        <taxon>Trifolieae</taxon>
        <taxon>Trifolium</taxon>
    </lineage>
</organism>
<dbReference type="AlphaFoldDB" id="A0A2K3LER2"/>
<reference evidence="1 2" key="2">
    <citation type="journal article" date="2017" name="Front. Plant Sci.">
        <title>Gene Classification and Mining of Molecular Markers Useful in Red Clover (Trifolium pratense) Breeding.</title>
        <authorList>
            <person name="Istvanek J."/>
            <person name="Dluhosova J."/>
            <person name="Dluhos P."/>
            <person name="Patkova L."/>
            <person name="Nedelnik J."/>
            <person name="Repkova J."/>
        </authorList>
    </citation>
    <scope>NUCLEOTIDE SEQUENCE [LARGE SCALE GENOMIC DNA]</scope>
    <source>
        <strain evidence="2">cv. Tatra</strain>
        <tissue evidence="1">Young leaves</tissue>
    </source>
</reference>
<reference evidence="1 2" key="1">
    <citation type="journal article" date="2014" name="Am. J. Bot.">
        <title>Genome assembly and annotation for red clover (Trifolium pratense; Fabaceae).</title>
        <authorList>
            <person name="Istvanek J."/>
            <person name="Jaros M."/>
            <person name="Krenek A."/>
            <person name="Repkova J."/>
        </authorList>
    </citation>
    <scope>NUCLEOTIDE SEQUENCE [LARGE SCALE GENOMIC DNA]</scope>
    <source>
        <strain evidence="2">cv. Tatra</strain>
        <tissue evidence="1">Young leaves</tissue>
    </source>
</reference>
<dbReference type="EMBL" id="ASHM01031645">
    <property type="protein sequence ID" value="PNX77021.1"/>
    <property type="molecule type" value="Genomic_DNA"/>
</dbReference>
<sequence>VLGGDVVSPFLVVSIGLIVSPELPRTPPTSGIRAVVRLGGRAGVDPGIGLTIGYGNSHLGRECCVSSVNG</sequence>
<feature type="non-terminal residue" evidence="1">
    <location>
        <position position="1"/>
    </location>
</feature>
<proteinExistence type="predicted"/>
<protein>
    <submittedName>
        <fullName evidence="1">Uncharacterized protein</fullName>
    </submittedName>
</protein>
<dbReference type="Proteomes" id="UP000236291">
    <property type="component" value="Unassembled WGS sequence"/>
</dbReference>
<comment type="caution">
    <text evidence="1">The sequence shown here is derived from an EMBL/GenBank/DDBJ whole genome shotgun (WGS) entry which is preliminary data.</text>
</comment>
<name>A0A2K3LER2_TRIPR</name>
<evidence type="ECO:0000313" key="2">
    <source>
        <dbReference type="Proteomes" id="UP000236291"/>
    </source>
</evidence>
<gene>
    <name evidence="1" type="ORF">L195_g032981</name>
</gene>